<dbReference type="SUPFAM" id="SSF52172">
    <property type="entry name" value="CheY-like"/>
    <property type="match status" value="1"/>
</dbReference>
<dbReference type="EMBL" id="CP036265">
    <property type="protein sequence ID" value="QDT16750.1"/>
    <property type="molecule type" value="Genomic_DNA"/>
</dbReference>
<feature type="region of interest" description="Disordered" evidence="2">
    <location>
        <begin position="57"/>
        <end position="82"/>
    </location>
</feature>
<dbReference type="InterPro" id="IPR001789">
    <property type="entry name" value="Sig_transdc_resp-reg_receiver"/>
</dbReference>
<dbReference type="InterPro" id="IPR011006">
    <property type="entry name" value="CheY-like_superfamily"/>
</dbReference>
<accession>A0A517PBK7</accession>
<keyword evidence="3" id="KW-0812">Transmembrane</keyword>
<evidence type="ECO:0000256" key="3">
    <source>
        <dbReference type="SAM" id="Phobius"/>
    </source>
</evidence>
<reference evidence="5 6" key="1">
    <citation type="submission" date="2019-02" db="EMBL/GenBank/DDBJ databases">
        <title>Deep-cultivation of Planctomycetes and their phenomic and genomic characterization uncovers novel biology.</title>
        <authorList>
            <person name="Wiegand S."/>
            <person name="Jogler M."/>
            <person name="Boedeker C."/>
            <person name="Pinto D."/>
            <person name="Vollmers J."/>
            <person name="Rivas-Marin E."/>
            <person name="Kohn T."/>
            <person name="Peeters S.H."/>
            <person name="Heuer A."/>
            <person name="Rast P."/>
            <person name="Oberbeckmann S."/>
            <person name="Bunk B."/>
            <person name="Jeske O."/>
            <person name="Meyerdierks A."/>
            <person name="Storesund J.E."/>
            <person name="Kallscheuer N."/>
            <person name="Luecker S."/>
            <person name="Lage O.M."/>
            <person name="Pohl T."/>
            <person name="Merkel B.J."/>
            <person name="Hornburger P."/>
            <person name="Mueller R.-W."/>
            <person name="Bruemmer F."/>
            <person name="Labrenz M."/>
            <person name="Spormann A.M."/>
            <person name="Op den Camp H."/>
            <person name="Overmann J."/>
            <person name="Amann R."/>
            <person name="Jetten M.S.M."/>
            <person name="Mascher T."/>
            <person name="Medema M.H."/>
            <person name="Devos D.P."/>
            <person name="Kaster A.-K."/>
            <person name="Ovreas L."/>
            <person name="Rohde M."/>
            <person name="Galperin M.Y."/>
            <person name="Jogler C."/>
        </authorList>
    </citation>
    <scope>NUCLEOTIDE SEQUENCE [LARGE SCALE GENOMIC DNA]</scope>
    <source>
        <strain evidence="5 6">CA12</strain>
    </source>
</reference>
<feature type="region of interest" description="Disordered" evidence="2">
    <location>
        <begin position="1"/>
        <end position="45"/>
    </location>
</feature>
<keyword evidence="3" id="KW-0472">Membrane</keyword>
<organism evidence="5 6">
    <name type="scientific">Alienimonas californiensis</name>
    <dbReference type="NCBI Taxonomy" id="2527989"/>
    <lineage>
        <taxon>Bacteria</taxon>
        <taxon>Pseudomonadati</taxon>
        <taxon>Planctomycetota</taxon>
        <taxon>Planctomycetia</taxon>
        <taxon>Planctomycetales</taxon>
        <taxon>Planctomycetaceae</taxon>
        <taxon>Alienimonas</taxon>
    </lineage>
</organism>
<keyword evidence="3" id="KW-1133">Transmembrane helix</keyword>
<dbReference type="AlphaFoldDB" id="A0A517PBK7"/>
<dbReference type="Proteomes" id="UP000318741">
    <property type="component" value="Chromosome"/>
</dbReference>
<gene>
    <name evidence="5" type="ORF">CA12_28570</name>
</gene>
<protein>
    <recommendedName>
        <fullName evidence="4">Response regulatory domain-containing protein</fullName>
    </recommendedName>
</protein>
<dbReference type="KEGG" id="acaf:CA12_28570"/>
<evidence type="ECO:0000256" key="2">
    <source>
        <dbReference type="SAM" id="MobiDB-lite"/>
    </source>
</evidence>
<evidence type="ECO:0000313" key="5">
    <source>
        <dbReference type="EMBL" id="QDT16750.1"/>
    </source>
</evidence>
<feature type="domain" description="Response regulatory" evidence="4">
    <location>
        <begin position="179"/>
        <end position="300"/>
    </location>
</feature>
<dbReference type="GO" id="GO:0000160">
    <property type="term" value="P:phosphorelay signal transduction system"/>
    <property type="evidence" value="ECO:0007669"/>
    <property type="project" value="InterPro"/>
</dbReference>
<keyword evidence="1" id="KW-0597">Phosphoprotein</keyword>
<evidence type="ECO:0000313" key="6">
    <source>
        <dbReference type="Proteomes" id="UP000318741"/>
    </source>
</evidence>
<keyword evidence="6" id="KW-1185">Reference proteome</keyword>
<feature type="transmembrane region" description="Helical" evidence="3">
    <location>
        <begin position="92"/>
        <end position="116"/>
    </location>
</feature>
<feature type="modified residue" description="4-aspartylphosphate" evidence="1">
    <location>
        <position position="228"/>
    </location>
</feature>
<dbReference type="Gene3D" id="3.40.50.2300">
    <property type="match status" value="1"/>
</dbReference>
<sequence length="313" mass="34083">MPADVISPANFSLPEPATAPDHVAGLSDDLSERREPCKSASFDSTLRTQRRKIRRSLVNKRPHIDKGDVGTPGGGDPTPSEGNLKCRLDPTIYVAVVSALPNLFGILAILLVLALYQPLISSHFSRVSGVKALGIEITLAAQQLQEAAELQVGVTLTEGQKLTAVKRAEHVAPLFDNARILWVDDTPQNNRPLRTLLRDLGAKTDTALSSTEAIELMRRFDYSVVISDIRRESEGPTGSHAGLSMLGQMRRLDFPHYVIFYVGELHGVELNGVSNRLVPEGAFAITNRPDELLNYVIDALERDTWGSGASSAE</sequence>
<dbReference type="PROSITE" id="PS50110">
    <property type="entry name" value="RESPONSE_REGULATORY"/>
    <property type="match status" value="1"/>
</dbReference>
<name>A0A517PBK7_9PLAN</name>
<evidence type="ECO:0000256" key="1">
    <source>
        <dbReference type="PROSITE-ProRule" id="PRU00169"/>
    </source>
</evidence>
<proteinExistence type="predicted"/>
<evidence type="ECO:0000259" key="4">
    <source>
        <dbReference type="PROSITE" id="PS50110"/>
    </source>
</evidence>